<evidence type="ECO:0000313" key="1">
    <source>
        <dbReference type="EMBL" id="OXE44161.1"/>
    </source>
</evidence>
<dbReference type="AlphaFoldDB" id="A0A227KAA2"/>
<proteinExistence type="predicted"/>
<sequence>MSFHGTNTFIPFPRYENAVFIGDTAAETLAELKIYARGLIGGELPNMQSYHPAEKLLECTSCVMNDQRLLTTAMRRGEIDYILLENNSVSDMNLKELAPRLEASGFCVKILDITEDPVENIKRAAFLFQEEKRGERVVREYLRTEEALRKLPPLPMQKILSLLAIRHPVDDRIFLFAISGVSELNREIYPALNAINPVREDLYDTVIPGLVEVNDLAPFLSYEPDWIAVMGDALGVQKKLSEYVQSHPREVPKALSQMKVFSVPYYARPLAVRKPSILKFWREAAEKTND</sequence>
<reference evidence="2" key="1">
    <citation type="submission" date="2017-05" db="EMBL/GenBank/DDBJ databases">
        <title>Improved OligoMM genomes.</title>
        <authorList>
            <person name="Garzetti D."/>
        </authorList>
    </citation>
    <scope>NUCLEOTIDE SEQUENCE [LARGE SCALE GENOMIC DNA]</scope>
    <source>
        <strain evidence="2">YL45</strain>
    </source>
</reference>
<evidence type="ECO:0008006" key="3">
    <source>
        <dbReference type="Google" id="ProtNLM"/>
    </source>
</evidence>
<dbReference type="EMBL" id="NHMP01000017">
    <property type="protein sequence ID" value="OXE44161.1"/>
    <property type="molecule type" value="Genomic_DNA"/>
</dbReference>
<dbReference type="RefSeq" id="WP_066594539.1">
    <property type="nucleotide sequence ID" value="NZ_CAJTBZ010000017.1"/>
</dbReference>
<organism evidence="1 2">
    <name type="scientific">Turicimonas muris</name>
    <dbReference type="NCBI Taxonomy" id="1796652"/>
    <lineage>
        <taxon>Bacteria</taxon>
        <taxon>Pseudomonadati</taxon>
        <taxon>Pseudomonadota</taxon>
        <taxon>Betaproteobacteria</taxon>
        <taxon>Burkholderiales</taxon>
        <taxon>Sutterellaceae</taxon>
        <taxon>Turicimonas</taxon>
    </lineage>
</organism>
<comment type="caution">
    <text evidence="1">The sequence shown here is derived from an EMBL/GenBank/DDBJ whole genome shotgun (WGS) entry which is preliminary data.</text>
</comment>
<accession>A0A227KAA2</accession>
<dbReference type="Proteomes" id="UP000214610">
    <property type="component" value="Unassembled WGS sequence"/>
</dbReference>
<protein>
    <recommendedName>
        <fullName evidence="3">Fe/B12 periplasmic-binding domain-containing protein</fullName>
    </recommendedName>
</protein>
<gene>
    <name evidence="1" type="ORF">ADH67_13055</name>
</gene>
<name>A0A227KAA2_9BURK</name>
<keyword evidence="2" id="KW-1185">Reference proteome</keyword>
<dbReference type="GeneID" id="78362333"/>
<evidence type="ECO:0000313" key="2">
    <source>
        <dbReference type="Proteomes" id="UP000214610"/>
    </source>
</evidence>